<dbReference type="AlphaFoldDB" id="H1L1J8"/>
<dbReference type="RefSeq" id="WP_007045341.1">
    <property type="nucleotide sequence ID" value="NZ_AGJL01000082.1"/>
</dbReference>
<dbReference type="OrthoDB" id="376834at2157"/>
<evidence type="ECO:0000313" key="2">
    <source>
        <dbReference type="Proteomes" id="UP000003706"/>
    </source>
</evidence>
<evidence type="ECO:0000313" key="1">
    <source>
        <dbReference type="EMBL" id="EHP83668.1"/>
    </source>
</evidence>
<sequence>MQTHFTIEDLMEFINIKNDAKGEIFELIVWLALKKEFKLERGETFDFKIKGTKTYIECKYAVSKIYPNRYNRNYCQVYELTKRYLNGKLEKIYLATTKETKTGHNGIKDLIKKFDIDGFKFYIYELDILYYIKEAVKTLPISPNLESYLSVSPNMH</sequence>
<dbReference type="STRING" id="647171.MetfoDRAFT_1922"/>
<gene>
    <name evidence="1" type="ORF">MetfoDRAFT_1922</name>
</gene>
<comment type="caution">
    <text evidence="1">The sequence shown here is derived from an EMBL/GenBank/DDBJ whole genome shotgun (WGS) entry which is preliminary data.</text>
</comment>
<protein>
    <submittedName>
        <fullName evidence="1">Uncharacterized protein</fullName>
    </submittedName>
</protein>
<reference evidence="1 2" key="1">
    <citation type="submission" date="2011-09" db="EMBL/GenBank/DDBJ databases">
        <title>The draft genome of Methanotorris formicicus Mc-S-70.</title>
        <authorList>
            <consortium name="US DOE Joint Genome Institute (JGI-PGF)"/>
            <person name="Lucas S."/>
            <person name="Han J."/>
            <person name="Lapidus A."/>
            <person name="Cheng J.-F."/>
            <person name="Goodwin L."/>
            <person name="Pitluck S."/>
            <person name="Peters L."/>
            <person name="Land M.L."/>
            <person name="Hauser L."/>
            <person name="Sieprawska-Lupa M."/>
            <person name="Takai K."/>
            <person name="Miyazaki J."/>
            <person name="Whitman W."/>
            <person name="Woyke T.J."/>
        </authorList>
    </citation>
    <scope>NUCLEOTIDE SEQUENCE [LARGE SCALE GENOMIC DNA]</scope>
    <source>
        <strain evidence="1 2">Mc-S-70</strain>
    </source>
</reference>
<proteinExistence type="predicted"/>
<organism evidence="1 2">
    <name type="scientific">Methanotorris formicicus Mc-S-70</name>
    <dbReference type="NCBI Taxonomy" id="647171"/>
    <lineage>
        <taxon>Archaea</taxon>
        <taxon>Methanobacteriati</taxon>
        <taxon>Methanobacteriota</taxon>
        <taxon>Methanomada group</taxon>
        <taxon>Methanococci</taxon>
        <taxon>Methanococcales</taxon>
        <taxon>Methanocaldococcaceae</taxon>
        <taxon>Methanotorris</taxon>
    </lineage>
</organism>
<dbReference type="Proteomes" id="UP000003706">
    <property type="component" value="Unassembled WGS sequence"/>
</dbReference>
<dbReference type="EMBL" id="AGJL01000082">
    <property type="protein sequence ID" value="EHP83668.1"/>
    <property type="molecule type" value="Genomic_DNA"/>
</dbReference>
<accession>H1L1J8</accession>
<name>H1L1J8_9EURY</name>
<keyword evidence="2" id="KW-1185">Reference proteome</keyword>